<protein>
    <submittedName>
        <fullName evidence="3">Uncharacterized protein</fullName>
    </submittedName>
</protein>
<dbReference type="GO" id="GO:0005525">
    <property type="term" value="F:GTP binding"/>
    <property type="evidence" value="ECO:0007669"/>
    <property type="project" value="UniProtKB-KW"/>
</dbReference>
<organism evidence="3 4">
    <name type="scientific">Brachionus calyciflorus</name>
    <dbReference type="NCBI Taxonomy" id="104777"/>
    <lineage>
        <taxon>Eukaryota</taxon>
        <taxon>Metazoa</taxon>
        <taxon>Spiralia</taxon>
        <taxon>Gnathifera</taxon>
        <taxon>Rotifera</taxon>
        <taxon>Eurotatoria</taxon>
        <taxon>Monogononta</taxon>
        <taxon>Pseudotrocha</taxon>
        <taxon>Ploima</taxon>
        <taxon>Brachionidae</taxon>
        <taxon>Brachionus</taxon>
    </lineage>
</organism>
<dbReference type="PROSITE" id="PS51419">
    <property type="entry name" value="RAB"/>
    <property type="match status" value="1"/>
</dbReference>
<dbReference type="InterPro" id="IPR001806">
    <property type="entry name" value="Small_GTPase"/>
</dbReference>
<accession>A0A813M4E9</accession>
<dbReference type="Gene3D" id="3.40.50.300">
    <property type="entry name" value="P-loop containing nucleotide triphosphate hydrolases"/>
    <property type="match status" value="1"/>
</dbReference>
<dbReference type="EMBL" id="CAJNOC010000043">
    <property type="protein sequence ID" value="CAF0709354.1"/>
    <property type="molecule type" value="Genomic_DNA"/>
</dbReference>
<keyword evidence="2" id="KW-0342">GTP-binding</keyword>
<dbReference type="PROSITE" id="PS51420">
    <property type="entry name" value="RHO"/>
    <property type="match status" value="1"/>
</dbReference>
<evidence type="ECO:0000313" key="4">
    <source>
        <dbReference type="Proteomes" id="UP000663879"/>
    </source>
</evidence>
<dbReference type="PANTHER" id="PTHR24072">
    <property type="entry name" value="RHO FAMILY GTPASE"/>
    <property type="match status" value="1"/>
</dbReference>
<dbReference type="InterPro" id="IPR027417">
    <property type="entry name" value="P-loop_NTPase"/>
</dbReference>
<dbReference type="SUPFAM" id="SSF52540">
    <property type="entry name" value="P-loop containing nucleoside triphosphate hydrolases"/>
    <property type="match status" value="1"/>
</dbReference>
<evidence type="ECO:0000256" key="1">
    <source>
        <dbReference type="ARBA" id="ARBA00022741"/>
    </source>
</evidence>
<proteinExistence type="predicted"/>
<comment type="caution">
    <text evidence="3">The sequence shown here is derived from an EMBL/GenBank/DDBJ whole genome shotgun (WGS) entry which is preliminary data.</text>
</comment>
<evidence type="ECO:0000313" key="3">
    <source>
        <dbReference type="EMBL" id="CAF0709354.1"/>
    </source>
</evidence>
<dbReference type="AlphaFoldDB" id="A0A813M4E9"/>
<dbReference type="GO" id="GO:0003924">
    <property type="term" value="F:GTPase activity"/>
    <property type="evidence" value="ECO:0007669"/>
    <property type="project" value="InterPro"/>
</dbReference>
<dbReference type="SMART" id="SM00174">
    <property type="entry name" value="RHO"/>
    <property type="match status" value="1"/>
</dbReference>
<keyword evidence="4" id="KW-1185">Reference proteome</keyword>
<sequence length="415" mass="47654">MNDSTDDNNIVKLLILGDCQIGKTKFLLEYIKYNNLNNINSDINNNKNLNDSLNLTAQLDENYIPTSIEVYKSEFKINEKDYVLSIADISGNRHDELYIQMRNYFYLIEKKVDVILLCFSLVDLNSYSNVTKKWFPEIKKFYSNTPILLVGTKCDLKQRVKESKLNSTKTDSINKSIQASIISDSKFTLDSKKFSNELISLTTSLHSQLTKAKSPVQEMKRPISLISKVSRDEIFSSTNDFQNRLVDENFKHILNKLNSIPPFLTLNEFVKLSLSDENEKDDETRLDSDSISLSNQYINKKQINKLKEAVNAKHYFKTSSNDINSIRFLMDKAIVTAINYHLKRDRLPHKSSRLNLNESSISANLCETKTDTTEIPVKLDDTIVPSKPKRSDKKSGFIRCFSCTRSETNTSLNQI</sequence>
<dbReference type="PRINTS" id="PR00449">
    <property type="entry name" value="RASTRNSFRMNG"/>
</dbReference>
<reference evidence="3" key="1">
    <citation type="submission" date="2021-02" db="EMBL/GenBank/DDBJ databases">
        <authorList>
            <person name="Nowell W R."/>
        </authorList>
    </citation>
    <scope>NUCLEOTIDE SEQUENCE</scope>
    <source>
        <strain evidence="3">Ploen Becks lab</strain>
    </source>
</reference>
<dbReference type="Proteomes" id="UP000663879">
    <property type="component" value="Unassembled WGS sequence"/>
</dbReference>
<dbReference type="GO" id="GO:0007264">
    <property type="term" value="P:small GTPase-mediated signal transduction"/>
    <property type="evidence" value="ECO:0007669"/>
    <property type="project" value="InterPro"/>
</dbReference>
<dbReference type="OrthoDB" id="10432324at2759"/>
<gene>
    <name evidence="3" type="ORF">OXX778_LOCUS790</name>
</gene>
<keyword evidence="1" id="KW-0547">Nucleotide-binding</keyword>
<evidence type="ECO:0000256" key="2">
    <source>
        <dbReference type="ARBA" id="ARBA00023134"/>
    </source>
</evidence>
<dbReference type="Pfam" id="PF00071">
    <property type="entry name" value="Ras"/>
    <property type="match status" value="1"/>
</dbReference>
<dbReference type="InterPro" id="IPR003578">
    <property type="entry name" value="Small_GTPase_Rho"/>
</dbReference>
<name>A0A813M4E9_9BILA</name>